<dbReference type="Proteomes" id="UP001140949">
    <property type="component" value="Unassembled WGS sequence"/>
</dbReference>
<comment type="caution">
    <text evidence="7">The sequence shown here is derived from an EMBL/GenBank/DDBJ whole genome shotgun (WGS) entry which is preliminary data.</text>
</comment>
<reference evidence="7" key="2">
    <citation type="submission" date="2023-04" db="EMBL/GenBank/DDBJ databases">
        <authorList>
            <person name="Bruccoleri R.E."/>
            <person name="Oakeley E.J."/>
            <person name="Faust A.-M."/>
            <person name="Dessus-Babus S."/>
            <person name="Altorfer M."/>
            <person name="Burckhardt D."/>
            <person name="Oertli M."/>
            <person name="Naumann U."/>
            <person name="Petersen F."/>
            <person name="Wong J."/>
        </authorList>
    </citation>
    <scope>NUCLEOTIDE SEQUENCE</scope>
    <source>
        <strain evidence="7">GSM-AAB239-AS_SAM_17_03QT</strain>
        <tissue evidence="7">Leaf</tissue>
    </source>
</reference>
<dbReference type="InterPro" id="IPR001223">
    <property type="entry name" value="Glyco_hydro18_cat"/>
</dbReference>
<dbReference type="PANTHER" id="PTHR46476:SF13">
    <property type="entry name" value="2, PUTATIVE, EXPRESSED-RELATED"/>
    <property type="match status" value="1"/>
</dbReference>
<feature type="signal peptide" evidence="5">
    <location>
        <begin position="1"/>
        <end position="26"/>
    </location>
</feature>
<dbReference type="PROSITE" id="PS51910">
    <property type="entry name" value="GH18_2"/>
    <property type="match status" value="1"/>
</dbReference>
<dbReference type="GO" id="GO:0005975">
    <property type="term" value="P:carbohydrate metabolic process"/>
    <property type="evidence" value="ECO:0007669"/>
    <property type="project" value="InterPro"/>
</dbReference>
<dbReference type="CDD" id="cd06544">
    <property type="entry name" value="GH18_narbonin"/>
    <property type="match status" value="1"/>
</dbReference>
<accession>A0AAX6DY49</accession>
<evidence type="ECO:0000313" key="8">
    <source>
        <dbReference type="Proteomes" id="UP001140949"/>
    </source>
</evidence>
<dbReference type="InterPro" id="IPR001579">
    <property type="entry name" value="Glyco_hydro_18_chit_AS"/>
</dbReference>
<comment type="similarity">
    <text evidence="4">Belongs to the glycosyl hydrolase 18 family.</text>
</comment>
<dbReference type="PANTHER" id="PTHR46476">
    <property type="entry name" value="CHITINASE 2-LIKE"/>
    <property type="match status" value="1"/>
</dbReference>
<evidence type="ECO:0000259" key="6">
    <source>
        <dbReference type="PROSITE" id="PS51910"/>
    </source>
</evidence>
<evidence type="ECO:0000256" key="1">
    <source>
        <dbReference type="ARBA" id="ARBA00022801"/>
    </source>
</evidence>
<feature type="domain" description="GH18" evidence="6">
    <location>
        <begin position="27"/>
        <end position="307"/>
    </location>
</feature>
<dbReference type="SUPFAM" id="SSF51445">
    <property type="entry name" value="(Trans)glycosidases"/>
    <property type="match status" value="1"/>
</dbReference>
<sequence length="307" mass="34032">MASSKLLYSLLLLYTLLSSSLLLAYCSLFTEYIGAEGLGVRFSDVPIHPAVDFHFILSFAIDYTTSRSNPTPTDGRFSVFWDADNLSPSSVADIKRRHRNVKVAVSLGGASVGKNNIDVYFQPSSVDSWVENAVSSLTKIIKEYDLDGIDIDYEQFKADDDTFAECIGRLVATLKEDGVVSFVSIAPFEDHQVQSHYLAFWKKYGHLVDYVNFQFYAYDKSTTVPQFLEYFEVQSSNYYGGTVLASFATDGVSGGLAPANGFFDACRVLQGRGELHGIFIWSADDSKKNGFRLDSESQYLLASGPRA</sequence>
<evidence type="ECO:0000256" key="5">
    <source>
        <dbReference type="SAM" id="SignalP"/>
    </source>
</evidence>
<protein>
    <submittedName>
        <fullName evidence="7">Chitinase 2-like</fullName>
    </submittedName>
</protein>
<dbReference type="Pfam" id="PF00704">
    <property type="entry name" value="Glyco_hydro_18"/>
    <property type="match status" value="1"/>
</dbReference>
<dbReference type="EMBL" id="JANAVB010041219">
    <property type="protein sequence ID" value="KAJ6796758.1"/>
    <property type="molecule type" value="Genomic_DNA"/>
</dbReference>
<gene>
    <name evidence="7" type="ORF">M6B38_220115</name>
</gene>
<keyword evidence="5" id="KW-0732">Signal</keyword>
<dbReference type="GO" id="GO:0004553">
    <property type="term" value="F:hydrolase activity, hydrolyzing O-glycosyl compounds"/>
    <property type="evidence" value="ECO:0007669"/>
    <property type="project" value="InterPro"/>
</dbReference>
<dbReference type="PROSITE" id="PS01095">
    <property type="entry name" value="GH18_1"/>
    <property type="match status" value="1"/>
</dbReference>
<dbReference type="Gene3D" id="3.20.20.80">
    <property type="entry name" value="Glycosidases"/>
    <property type="match status" value="1"/>
</dbReference>
<evidence type="ECO:0000256" key="3">
    <source>
        <dbReference type="RuleBase" id="RU000489"/>
    </source>
</evidence>
<keyword evidence="8" id="KW-1185">Reference proteome</keyword>
<dbReference type="InterPro" id="IPR000677">
    <property type="entry name" value="Chitinase-like"/>
</dbReference>
<evidence type="ECO:0000313" key="7">
    <source>
        <dbReference type="EMBL" id="KAJ6796758.1"/>
    </source>
</evidence>
<organism evidence="7 8">
    <name type="scientific">Iris pallida</name>
    <name type="common">Sweet iris</name>
    <dbReference type="NCBI Taxonomy" id="29817"/>
    <lineage>
        <taxon>Eukaryota</taxon>
        <taxon>Viridiplantae</taxon>
        <taxon>Streptophyta</taxon>
        <taxon>Embryophyta</taxon>
        <taxon>Tracheophyta</taxon>
        <taxon>Spermatophyta</taxon>
        <taxon>Magnoliopsida</taxon>
        <taxon>Liliopsida</taxon>
        <taxon>Asparagales</taxon>
        <taxon>Iridaceae</taxon>
        <taxon>Iridoideae</taxon>
        <taxon>Irideae</taxon>
        <taxon>Iris</taxon>
    </lineage>
</organism>
<dbReference type="PRINTS" id="PR00551">
    <property type="entry name" value="2SGLOBULIN"/>
</dbReference>
<reference evidence="7" key="1">
    <citation type="journal article" date="2023" name="GigaByte">
        <title>Genome assembly of the bearded iris, Iris pallida Lam.</title>
        <authorList>
            <person name="Bruccoleri R.E."/>
            <person name="Oakeley E.J."/>
            <person name="Faust A.M.E."/>
            <person name="Altorfer M."/>
            <person name="Dessus-Babus S."/>
            <person name="Burckhardt D."/>
            <person name="Oertli M."/>
            <person name="Naumann U."/>
            <person name="Petersen F."/>
            <person name="Wong J."/>
        </authorList>
    </citation>
    <scope>NUCLEOTIDE SEQUENCE</scope>
    <source>
        <strain evidence="7">GSM-AAB239-AS_SAM_17_03QT</strain>
    </source>
</reference>
<dbReference type="InterPro" id="IPR017853">
    <property type="entry name" value="GH"/>
</dbReference>
<name>A0AAX6DY49_IRIPA</name>
<proteinExistence type="inferred from homology"/>
<evidence type="ECO:0000256" key="2">
    <source>
        <dbReference type="ARBA" id="ARBA00023295"/>
    </source>
</evidence>
<dbReference type="AlphaFoldDB" id="A0AAX6DY49"/>
<keyword evidence="1 3" id="KW-0378">Hydrolase</keyword>
<evidence type="ECO:0000256" key="4">
    <source>
        <dbReference type="RuleBase" id="RU004453"/>
    </source>
</evidence>
<feature type="chain" id="PRO_5043399603" evidence="5">
    <location>
        <begin position="27"/>
        <end position="307"/>
    </location>
</feature>
<keyword evidence="2 3" id="KW-0326">Glycosidase</keyword>